<dbReference type="Gene3D" id="3.30.160.360">
    <property type="match status" value="2"/>
</dbReference>
<evidence type="ECO:0000256" key="11">
    <source>
        <dbReference type="ARBA" id="ARBA00023242"/>
    </source>
</evidence>
<evidence type="ECO:0000256" key="4">
    <source>
        <dbReference type="ARBA" id="ARBA00022574"/>
    </source>
</evidence>
<dbReference type="InterPro" id="IPR006594">
    <property type="entry name" value="LisH"/>
</dbReference>
<dbReference type="InterPro" id="IPR006595">
    <property type="entry name" value="CTLH_C"/>
</dbReference>
<evidence type="ECO:0000256" key="9">
    <source>
        <dbReference type="ARBA" id="ARBA00022833"/>
    </source>
</evidence>
<evidence type="ECO:0000256" key="3">
    <source>
        <dbReference type="ARBA" id="ARBA00022490"/>
    </source>
</evidence>
<feature type="repeat" description="WD" evidence="13">
    <location>
        <begin position="2645"/>
        <end position="2677"/>
    </location>
</feature>
<feature type="domain" description="PHD-type" evidence="15">
    <location>
        <begin position="705"/>
        <end position="757"/>
    </location>
</feature>
<feature type="compositionally biased region" description="Polar residues" evidence="14">
    <location>
        <begin position="91"/>
        <end position="106"/>
    </location>
</feature>
<proteinExistence type="evidence at transcript level"/>
<dbReference type="PANTHER" id="PTHR22838">
    <property type="entry name" value="WD REPEAT PROTEIN 26-RELATED"/>
    <property type="match status" value="1"/>
</dbReference>
<keyword evidence="6" id="KW-0479">Metal-binding</keyword>
<dbReference type="SUPFAM" id="SSF82199">
    <property type="entry name" value="SET domain"/>
    <property type="match status" value="1"/>
</dbReference>
<dbReference type="SMART" id="SM00320">
    <property type="entry name" value="WD40"/>
    <property type="match status" value="6"/>
</dbReference>
<evidence type="ECO:0000313" key="19">
    <source>
        <dbReference type="EMBL" id="QDF21449.1"/>
    </source>
</evidence>
<dbReference type="PROSITE" id="PS50896">
    <property type="entry name" value="LISH"/>
    <property type="match status" value="1"/>
</dbReference>
<name>A0A4Y6F0J6_9BILA</name>
<dbReference type="CDD" id="cd00200">
    <property type="entry name" value="WD40"/>
    <property type="match status" value="1"/>
</dbReference>
<dbReference type="PROSITE" id="PS00678">
    <property type="entry name" value="WD_REPEATS_1"/>
    <property type="match status" value="1"/>
</dbReference>
<dbReference type="SMART" id="SM00249">
    <property type="entry name" value="PHD"/>
    <property type="match status" value="3"/>
</dbReference>
<evidence type="ECO:0000256" key="10">
    <source>
        <dbReference type="ARBA" id="ARBA00022853"/>
    </source>
</evidence>
<dbReference type="FunFam" id="2.130.10.10:FF:000087">
    <property type="entry name" value="WD repeat-containing protein 26 homolog"/>
    <property type="match status" value="1"/>
</dbReference>
<dbReference type="Gene3D" id="2.130.10.10">
    <property type="entry name" value="YVTN repeat-like/Quinoprotein amine dehydrogenase"/>
    <property type="match status" value="1"/>
</dbReference>
<evidence type="ECO:0000256" key="12">
    <source>
        <dbReference type="PROSITE-ProRule" id="PRU00146"/>
    </source>
</evidence>
<dbReference type="PROSITE" id="PS51805">
    <property type="entry name" value="EPHD"/>
    <property type="match status" value="1"/>
</dbReference>
<dbReference type="Pfam" id="PF00400">
    <property type="entry name" value="WD40"/>
    <property type="match status" value="2"/>
</dbReference>
<dbReference type="InterPro" id="IPR036322">
    <property type="entry name" value="WD40_repeat_dom_sf"/>
</dbReference>
<dbReference type="SMART" id="SM00541">
    <property type="entry name" value="FYRN"/>
    <property type="match status" value="1"/>
</dbReference>
<dbReference type="InterPro" id="IPR001965">
    <property type="entry name" value="Znf_PHD"/>
</dbReference>
<accession>A0A4Y6F0J6</accession>
<dbReference type="PROSITE" id="PS50897">
    <property type="entry name" value="CTLH"/>
    <property type="match status" value="1"/>
</dbReference>
<organism evidence="19">
    <name type="scientific">Brachionus koreanus</name>
    <dbReference type="NCBI Taxonomy" id="1199090"/>
    <lineage>
        <taxon>Eukaryota</taxon>
        <taxon>Metazoa</taxon>
        <taxon>Spiralia</taxon>
        <taxon>Gnathifera</taxon>
        <taxon>Rotifera</taxon>
        <taxon>Eurotatoria</taxon>
        <taxon>Monogononta</taxon>
        <taxon>Pseudotrocha</taxon>
        <taxon>Ploima</taxon>
        <taxon>Brachionidae</taxon>
        <taxon>Brachionus</taxon>
    </lineage>
</organism>
<dbReference type="GO" id="GO:0008270">
    <property type="term" value="F:zinc ion binding"/>
    <property type="evidence" value="ECO:0007669"/>
    <property type="project" value="UniProtKB-KW"/>
</dbReference>
<dbReference type="GO" id="GO:0043161">
    <property type="term" value="P:proteasome-mediated ubiquitin-dependent protein catabolic process"/>
    <property type="evidence" value="ECO:0007669"/>
    <property type="project" value="TreeGrafter"/>
</dbReference>
<evidence type="ECO:0000259" key="17">
    <source>
        <dbReference type="PROSITE" id="PS50897"/>
    </source>
</evidence>
<dbReference type="InterPro" id="IPR003888">
    <property type="entry name" value="FYrich_N"/>
</dbReference>
<dbReference type="SMART" id="SM00317">
    <property type="entry name" value="SET"/>
    <property type="match status" value="1"/>
</dbReference>
<dbReference type="Pfam" id="PF13771">
    <property type="entry name" value="zf-HC5HC2H"/>
    <property type="match status" value="1"/>
</dbReference>
<dbReference type="InterPro" id="IPR046341">
    <property type="entry name" value="SET_dom_sf"/>
</dbReference>
<dbReference type="Pfam" id="PF05964">
    <property type="entry name" value="FYRN"/>
    <property type="match status" value="1"/>
</dbReference>
<keyword evidence="19" id="KW-0489">Methyltransferase</keyword>
<dbReference type="InterPro" id="IPR001214">
    <property type="entry name" value="SET_dom"/>
</dbReference>
<dbReference type="PROSITE" id="PS51543">
    <property type="entry name" value="FYRC"/>
    <property type="match status" value="1"/>
</dbReference>
<feature type="compositionally biased region" description="Basic and acidic residues" evidence="14">
    <location>
        <begin position="1537"/>
        <end position="1549"/>
    </location>
</feature>
<dbReference type="PROSITE" id="PS50082">
    <property type="entry name" value="WD_REPEATS_2"/>
    <property type="match status" value="3"/>
</dbReference>
<evidence type="ECO:0000256" key="6">
    <source>
        <dbReference type="ARBA" id="ARBA00022723"/>
    </source>
</evidence>
<dbReference type="Gene3D" id="3.30.40.10">
    <property type="entry name" value="Zinc/RING finger domain, C3HC4 (zinc finger)"/>
    <property type="match status" value="2"/>
</dbReference>
<dbReference type="PANTHER" id="PTHR22838:SF0">
    <property type="entry name" value="WD REPEAT-CONTAINING PROTEIN 26"/>
    <property type="match status" value="1"/>
</dbReference>
<dbReference type="PROSITE" id="PS50294">
    <property type="entry name" value="WD_REPEATS_REGION"/>
    <property type="match status" value="2"/>
</dbReference>
<dbReference type="InterPro" id="IPR051350">
    <property type="entry name" value="WD_repeat-ST_regulator"/>
</dbReference>
<dbReference type="PROSITE" id="PS50016">
    <property type="entry name" value="ZF_PHD_2"/>
    <property type="match status" value="2"/>
</dbReference>
<dbReference type="GO" id="GO:0005737">
    <property type="term" value="C:cytoplasm"/>
    <property type="evidence" value="ECO:0007669"/>
    <property type="project" value="UniProtKB-SubCell"/>
</dbReference>
<feature type="region of interest" description="Disordered" evidence="14">
    <location>
        <begin position="1537"/>
        <end position="1559"/>
    </location>
</feature>
<dbReference type="SUPFAM" id="SSF50978">
    <property type="entry name" value="WD40 repeat-like"/>
    <property type="match status" value="1"/>
</dbReference>
<dbReference type="InterPro" id="IPR019775">
    <property type="entry name" value="WD40_repeat_CS"/>
</dbReference>
<keyword evidence="3" id="KW-0963">Cytoplasm</keyword>
<keyword evidence="11" id="KW-0539">Nucleus</keyword>
<dbReference type="Pfam" id="PF21889">
    <property type="entry name" value="TPR1-like_2nd"/>
    <property type="match status" value="1"/>
</dbReference>
<dbReference type="GO" id="GO:0006325">
    <property type="term" value="P:chromatin organization"/>
    <property type="evidence" value="ECO:0007669"/>
    <property type="project" value="UniProtKB-KW"/>
</dbReference>
<keyword evidence="10" id="KW-0156">Chromatin regulator</keyword>
<comment type="subcellular location">
    <subcellularLocation>
        <location evidence="2">Cytoplasm</location>
    </subcellularLocation>
    <subcellularLocation>
        <location evidence="1">Nucleus</location>
    </subcellularLocation>
</comment>
<feature type="domain" description="CTLH" evidence="17">
    <location>
        <begin position="2209"/>
        <end position="2268"/>
    </location>
</feature>
<dbReference type="EMBL" id="MK234825">
    <property type="protein sequence ID" value="QDF21449.1"/>
    <property type="molecule type" value="mRNA"/>
</dbReference>
<dbReference type="InterPro" id="IPR001680">
    <property type="entry name" value="WD40_rpt"/>
</dbReference>
<dbReference type="PROSITE" id="PS51542">
    <property type="entry name" value="FYRN"/>
    <property type="match status" value="1"/>
</dbReference>
<feature type="repeat" description="WD" evidence="13">
    <location>
        <begin position="2388"/>
        <end position="2429"/>
    </location>
</feature>
<feature type="compositionally biased region" description="Polar residues" evidence="14">
    <location>
        <begin position="1670"/>
        <end position="1688"/>
    </location>
</feature>
<dbReference type="InterPro" id="IPR003889">
    <property type="entry name" value="FYrich_C"/>
</dbReference>
<dbReference type="PROSITE" id="PS50280">
    <property type="entry name" value="SET"/>
    <property type="match status" value="1"/>
</dbReference>
<evidence type="ECO:0000259" key="16">
    <source>
        <dbReference type="PROSITE" id="PS50280"/>
    </source>
</evidence>
<protein>
    <submittedName>
        <fullName evidence="19">Histone-lysine N-methyltransferase 2B</fullName>
    </submittedName>
</protein>
<dbReference type="SMART" id="SM00668">
    <property type="entry name" value="CTLH"/>
    <property type="match status" value="1"/>
</dbReference>
<feature type="repeat" description="WD" evidence="13">
    <location>
        <begin position="2621"/>
        <end position="2644"/>
    </location>
</feature>
<keyword evidence="7" id="KW-0677">Repeat</keyword>
<feature type="compositionally biased region" description="Basic and acidic residues" evidence="14">
    <location>
        <begin position="304"/>
        <end position="324"/>
    </location>
</feature>
<dbReference type="GO" id="GO:0005634">
    <property type="term" value="C:nucleus"/>
    <property type="evidence" value="ECO:0007669"/>
    <property type="project" value="UniProtKB-SubCell"/>
</dbReference>
<keyword evidence="8 12" id="KW-0863">Zinc-finger</keyword>
<dbReference type="SMART" id="SM00542">
    <property type="entry name" value="FYRC"/>
    <property type="match status" value="1"/>
</dbReference>
<evidence type="ECO:0000256" key="2">
    <source>
        <dbReference type="ARBA" id="ARBA00004496"/>
    </source>
</evidence>
<dbReference type="GO" id="GO:0008168">
    <property type="term" value="F:methyltransferase activity"/>
    <property type="evidence" value="ECO:0007669"/>
    <property type="project" value="UniProtKB-KW"/>
</dbReference>
<sequence length="2711" mass="312991">MSNDLNSSQIKLDLDTGIQNELNLIDNLNISDIKSYLNEPDSSKIASNFVEIKDKEKKSDVKKKSTRKKRYKFTHLSRTQRLRIQNRRSNKQQTDITESQTDQPNEISIDESNESNATDDLDQDLTTNQYLIQGKQIELNRSDYNKYIVHGKWRPAEFFRLKQLDTTIKCEFCGFKSKTHIENHSICYHCRNFAHVSLIKHHMFVCKDNNRGPNQRCKFKRLNNTTLQALEPDKIYCRFCHFSLIINTLPSLNRLQRYLVQFVNNRVIYVNSSSKKTMLWKTRLDLNKNDFSPAPPPPPLAPKTVEKPTRKPVEQPKPTSDKENTPIVTVNESLDLSYDEPQVKGPRVKHVSRSRPLYLQSVDNSSQKKTYRFKFYEELKIINQDKEPVFITWQSFTSDLKNEFTLSALPEKFKASLYKTYDFKFLEVSKTRNLNEVLISSEQIGRKNDITIERGEEKPFRAKIRKIGPRIEDQTTALKSVFDWDDYFERNHRISSNQNFRLSCLSQNGKDTYVPKNMSLVKATSQFDYDSVSSKRFTCKLNSYKDRFQFNLDSLNDKLKESINQLNTDLVSNDKNNNTTMSSNKNILINSNDFFQTNLDKTTSTNAYSSNSSSIPFPFVIPDYLVWDNNVINKYRDIPGTGFSVISYSPYSIKSLCFLCGSTPENDNKFYYCAVCCEPYHEFCLADYQRPKQNSIILDWLCPACKYCEICHLITEDLQFCYKCGDSYHFDCLKKSSYPRKLTKKRKQWLCFKCFECKICFSKCVFYDKKSYSRMNNYDYSSCFKCYEKYQLEKPFKCCNLMFSDSIQDTDHLEISKFLYQCRTCLNYFHYHCIGLSKIDIDLVKLNQLRTECKCCQSEPNSLKQQISLIKANIFNDIVSSVQANISGVFTDDIVESLNDFYLNLKTGVETDDNLLKLKLMTQIEERHSWLLNYLNKTELGKRPKEKEVSRPIEDKMEEVEQNELVEAKVKTKQDIKKEQMLLEETKKNFIFSDLVKSPHEDHTYSIASNSIALALQASDIFDENLTIEKLNSFLERIKECQMNPTLQKIFNAHFAPINALNANSGQTATTLKACNKKSDRYDKITEPKTDFNNLDSIKKFSNVKHNAVDCRECMACRLIGDDDICGRLIPFDCYWIHLNCLLWSDDVLIDDCIIEQILSVFQKTKTTCSYCKRDGATITCDNKSCSLSYHFNCAYESKCLICEDLSQSQADKRSRFQGFCIYCPEHATHQTEDDFLKESKFKKSIYIDVQDDNYRRKYSFPKFSLNPPKQKPYILIGSMQVENLGDLETLSDYKEYLCPVDYECSRLFWSTNELGKKCEYKCRIRLLSDYKKDLENKSDETTEQENSLNTSDLRFYLDNFSDEKDLDQKLNEDIGLLSQVDGLNDLNLNSGKSILKYSNSNGGVAFIRPPQTTIRLPGLTNSGVSQNTDKPKVLKLEANNLKFSNLKTTFVRVPNQSTAITNEYFKSPILNINQQKNEVILSPKSDRSDSSLNLNNSSYLVNPLQSSLDDMGQESSLNITETTYYDSFKTFEHKEKQSKIKKEKIPKEKKPRKPKAESLSTKCTVAALLNAFNKVEKPSDILFNNSDVSNDYTSNNSNSSQIGITAPDSQLSIKIPNDSLANFDYFMKKRDKKYQTAPKVKNKLRDYFKDDFDFKVSFTNSLSSSTQNSFLLQSEQPTSTDTNTGPENSLHKSDFIDVKRIEKKIRKKEAKSMKSKIKIIALNEKKRMKIAKKMSIQSSLMDDQLFEQYSMSNMINSNNRCIVNNYYNDLDLEVNSNNNKLVFEITCEDGLKVISHDLNRAWKVIFDKIRKLRQEHKLKNISYKNLNGAQMLGLDSTAVIYMLEQLESIQFCPLYRTKYIQNHSANDKWIINLNNCARTLKHKGPKKCLDPFYWLASEHRSLNFLNLSQRFDQKFFQAAKALQSMDICGSTKYRHLKDFSKSALVVKRSPIHGRGLFTLVDLSQGQMIIEYSGEIIRNEVCDKREKFYETKGIGCYMFRIDEFEVIDATTKGNQARFINHACEPNCISRVLVIGGHKHIVIFAQRAISRGEELTYDYKFPKEDVKIKCLCKTFSIILASSSDKSDIDGGEDTAPPSKRQRLNRFLQNTTCSTKKMAMNMSENSKNGFKMYEHSEANGKINGNNGCKNSSSEECNISNGTTKTNHSSTVTKNFSQGQKDILRLIGQHLKSLGLHKTSECLINESGCMLEHPTAANFRNLIKDGKWQEAETALESLRAFITDSTDFKNMKFLILEQKYLECLEDGQIMEALKCLRDELAPLKFNIERLHELSSFLMCTDQNNLKALSKWAGKNEVSRRFLMDKLQTFLPPNIMLPPHRLEILLNQAIEYQCEQCPYHNYKDKFPIDEWSFLRDHVCSKDDFPSICLQVYNDHCDEVWYCKFSNNGKLLATGSKDGCLIIWDVNQNTYNLTINKTYDEHTHGASVVVWSPDDRYLIVCGTEDCSEIWIWDIQNQVLKKRINNNHDDSIITAAWMPDSQSFVCGGTKGHFYYCDIDGTIKETWEGVRVRCLEALPDGQVLCADTLKRIRSYNFKELTDSNLIQEDFQIVSFTLNKAGTQLLVSAAAQGIHLWDVKDRMLIRRFQGSVQNTYMNYATFGGADEIYIASGSEDNKVYVWNIKKEQPIAVLEGHTRNVTCVTWNPEIPGMIVSASDDGTIRVWGPKNKFTSDSNEHESETECINGFSNTKTDRSTPV</sequence>
<evidence type="ECO:0000256" key="8">
    <source>
        <dbReference type="ARBA" id="ARBA00022771"/>
    </source>
</evidence>
<feature type="domain" description="PHD-type" evidence="18">
    <location>
        <begin position="1111"/>
        <end position="1228"/>
    </location>
</feature>
<dbReference type="GO" id="GO:0032259">
    <property type="term" value="P:methylation"/>
    <property type="evidence" value="ECO:0007669"/>
    <property type="project" value="UniProtKB-KW"/>
</dbReference>
<dbReference type="InterPro" id="IPR015943">
    <property type="entry name" value="WD40/YVTN_repeat-like_dom_sf"/>
</dbReference>
<feature type="domain" description="PHD-type" evidence="15">
    <location>
        <begin position="654"/>
        <end position="708"/>
    </location>
</feature>
<dbReference type="InterPro" id="IPR054080">
    <property type="entry name" value="TPR1-like_2nd"/>
</dbReference>
<keyword evidence="4 13" id="KW-0853">WD repeat</keyword>
<dbReference type="CDD" id="cd15506">
    <property type="entry name" value="PHD1_KMT2A_like"/>
    <property type="match status" value="1"/>
</dbReference>
<keyword evidence="5 19" id="KW-0808">Transferase</keyword>
<feature type="domain" description="SET" evidence="16">
    <location>
        <begin position="1943"/>
        <end position="2059"/>
    </location>
</feature>
<feature type="compositionally biased region" description="Acidic residues" evidence="14">
    <location>
        <begin position="108"/>
        <end position="121"/>
    </location>
</feature>
<evidence type="ECO:0000256" key="1">
    <source>
        <dbReference type="ARBA" id="ARBA00004123"/>
    </source>
</evidence>
<feature type="region of interest" description="Disordered" evidence="14">
    <location>
        <begin position="290"/>
        <end position="326"/>
    </location>
</feature>
<feature type="region of interest" description="Disordered" evidence="14">
    <location>
        <begin position="83"/>
        <end position="121"/>
    </location>
</feature>
<evidence type="ECO:0000256" key="14">
    <source>
        <dbReference type="SAM" id="MobiDB-lite"/>
    </source>
</evidence>
<dbReference type="InterPro" id="IPR019787">
    <property type="entry name" value="Znf_PHD-finger"/>
</dbReference>
<feature type="region of interest" description="Disordered" evidence="14">
    <location>
        <begin position="1670"/>
        <end position="1692"/>
    </location>
</feature>
<evidence type="ECO:0000259" key="18">
    <source>
        <dbReference type="PROSITE" id="PS51805"/>
    </source>
</evidence>
<feature type="region of interest" description="Disordered" evidence="14">
    <location>
        <begin position="2682"/>
        <end position="2711"/>
    </location>
</feature>
<evidence type="ECO:0000256" key="13">
    <source>
        <dbReference type="PROSITE-ProRule" id="PRU00221"/>
    </source>
</evidence>
<evidence type="ECO:0000259" key="15">
    <source>
        <dbReference type="PROSITE" id="PS50016"/>
    </source>
</evidence>
<dbReference type="Gene3D" id="2.170.270.10">
    <property type="entry name" value="SET domain"/>
    <property type="match status" value="1"/>
</dbReference>
<dbReference type="Pfam" id="PF00856">
    <property type="entry name" value="SET"/>
    <property type="match status" value="1"/>
</dbReference>
<dbReference type="Pfam" id="PF05965">
    <property type="entry name" value="FYRC"/>
    <property type="match status" value="1"/>
</dbReference>
<keyword evidence="9" id="KW-0862">Zinc</keyword>
<dbReference type="InterPro" id="IPR013083">
    <property type="entry name" value="Znf_RING/FYVE/PHD"/>
</dbReference>
<reference evidence="19" key="1">
    <citation type="submission" date="2018-11" db="EMBL/GenBank/DDBJ databases">
        <authorList>
            <person name="Kim M.-S."/>
            <person name="Lee Y.-H."/>
            <person name="Lee J.-S."/>
        </authorList>
    </citation>
    <scope>NUCLEOTIDE SEQUENCE</scope>
</reference>
<evidence type="ECO:0000256" key="5">
    <source>
        <dbReference type="ARBA" id="ARBA00022679"/>
    </source>
</evidence>
<dbReference type="InterPro" id="IPR011011">
    <property type="entry name" value="Znf_FYVE_PHD"/>
</dbReference>
<evidence type="ECO:0000256" key="7">
    <source>
        <dbReference type="ARBA" id="ARBA00022737"/>
    </source>
</evidence>
<dbReference type="InterPro" id="IPR034732">
    <property type="entry name" value="EPHD"/>
</dbReference>
<dbReference type="SUPFAM" id="SSF57903">
    <property type="entry name" value="FYVE/PHD zinc finger"/>
    <property type="match status" value="1"/>
</dbReference>
<dbReference type="GO" id="GO:0034657">
    <property type="term" value="C:GID complex"/>
    <property type="evidence" value="ECO:0007669"/>
    <property type="project" value="TreeGrafter"/>
</dbReference>